<comment type="caution">
    <text evidence="2">The sequence shown here is derived from an EMBL/GenBank/DDBJ whole genome shotgun (WGS) entry which is preliminary data.</text>
</comment>
<feature type="transmembrane region" description="Helical" evidence="1">
    <location>
        <begin position="105"/>
        <end position="127"/>
    </location>
</feature>
<sequence>MKNLENLQTYLPLGYLYLVILGIIKESIHFFQLGINILKYSTLMDVLLSPIADLMSHPLIFVLFIVFIGSYYGFLKYVYNSKNEKLFQNFMGKNKRKEDFTIHDFYQKVASIMIFTMASFFVGIGFAEGRFEANNAMEGDLKYNYKLNYNSGESEVVHLVDNNSVYYFYFSKGNKNIKIAPVGTVKNLEIIKNKRLE</sequence>
<evidence type="ECO:0000313" key="3">
    <source>
        <dbReference type="Proteomes" id="UP000238565"/>
    </source>
</evidence>
<dbReference type="Proteomes" id="UP000238565">
    <property type="component" value="Unassembled WGS sequence"/>
</dbReference>
<evidence type="ECO:0000256" key="1">
    <source>
        <dbReference type="SAM" id="Phobius"/>
    </source>
</evidence>
<accession>A0A2S7I4X3</accession>
<keyword evidence="1" id="KW-1133">Transmembrane helix</keyword>
<keyword evidence="1" id="KW-0812">Transmembrane</keyword>
<gene>
    <name evidence="2" type="ORF">C3729_05765</name>
</gene>
<feature type="transmembrane region" description="Helical" evidence="1">
    <location>
        <begin position="59"/>
        <end position="79"/>
    </location>
</feature>
<feature type="transmembrane region" description="Helical" evidence="1">
    <location>
        <begin position="15"/>
        <end position="38"/>
    </location>
</feature>
<keyword evidence="1" id="KW-0472">Membrane</keyword>
<name>A0A2S7I4X3_9FLAO</name>
<dbReference type="RefSeq" id="WP_104793289.1">
    <property type="nucleotide sequence ID" value="NZ_PTPZ01000003.1"/>
</dbReference>
<proteinExistence type="predicted"/>
<dbReference type="AlphaFoldDB" id="A0A2S7I4X3"/>
<evidence type="ECO:0000313" key="2">
    <source>
        <dbReference type="EMBL" id="PPZ91579.1"/>
    </source>
</evidence>
<organism evidence="2 3">
    <name type="scientific">Cloacibacterium normanense</name>
    <dbReference type="NCBI Taxonomy" id="237258"/>
    <lineage>
        <taxon>Bacteria</taxon>
        <taxon>Pseudomonadati</taxon>
        <taxon>Bacteroidota</taxon>
        <taxon>Flavobacteriia</taxon>
        <taxon>Flavobacteriales</taxon>
        <taxon>Weeksellaceae</taxon>
    </lineage>
</organism>
<protein>
    <submittedName>
        <fullName evidence="2">Uncharacterized protein</fullName>
    </submittedName>
</protein>
<reference evidence="2 3" key="1">
    <citation type="submission" date="2018-02" db="EMBL/GenBank/DDBJ databases">
        <title>Draft genome sequence of bacterial isolates from marine environment.</title>
        <authorList>
            <person name="Singh S.K."/>
            <person name="Hill R."/>
            <person name="Major S."/>
            <person name="Cai H."/>
            <person name="Li Y."/>
        </authorList>
    </citation>
    <scope>NUCLEOTIDE SEQUENCE [LARGE SCALE GENOMIC DNA]</scope>
    <source>
        <strain evidence="2 3">IMET F</strain>
    </source>
</reference>
<dbReference type="EMBL" id="PTPZ01000003">
    <property type="protein sequence ID" value="PPZ91579.1"/>
    <property type="molecule type" value="Genomic_DNA"/>
</dbReference>